<keyword evidence="1" id="KW-0812">Transmembrane</keyword>
<dbReference type="RefSeq" id="WP_198874818.1">
    <property type="nucleotide sequence ID" value="NZ_JAEKMH010000001.1"/>
</dbReference>
<evidence type="ECO:0000256" key="1">
    <source>
        <dbReference type="SAM" id="Phobius"/>
    </source>
</evidence>
<organism evidence="2 3">
    <name type="scientific">Devosia sediminis</name>
    <dbReference type="NCBI Taxonomy" id="2798801"/>
    <lineage>
        <taxon>Bacteria</taxon>
        <taxon>Pseudomonadati</taxon>
        <taxon>Pseudomonadota</taxon>
        <taxon>Alphaproteobacteria</taxon>
        <taxon>Hyphomicrobiales</taxon>
        <taxon>Devosiaceae</taxon>
        <taxon>Devosia</taxon>
    </lineage>
</organism>
<dbReference type="EMBL" id="JAEKMH010000001">
    <property type="protein sequence ID" value="MBJ3783588.1"/>
    <property type="molecule type" value="Genomic_DNA"/>
</dbReference>
<keyword evidence="3" id="KW-1185">Reference proteome</keyword>
<gene>
    <name evidence="2" type="ORF">JEQ47_02535</name>
</gene>
<proteinExistence type="predicted"/>
<feature type="transmembrane region" description="Helical" evidence="1">
    <location>
        <begin position="139"/>
        <end position="158"/>
    </location>
</feature>
<name>A0A934MJ19_9HYPH</name>
<evidence type="ECO:0000313" key="3">
    <source>
        <dbReference type="Proteomes" id="UP000602124"/>
    </source>
</evidence>
<reference evidence="2" key="1">
    <citation type="submission" date="2020-12" db="EMBL/GenBank/DDBJ databases">
        <title>Devosia sp. MSA67 isolated from Mo River.</title>
        <authorList>
            <person name="Ma F."/>
            <person name="Zi Z."/>
        </authorList>
    </citation>
    <scope>NUCLEOTIDE SEQUENCE</scope>
    <source>
        <strain evidence="2">MSA67</strain>
    </source>
</reference>
<protein>
    <submittedName>
        <fullName evidence="2">Uncharacterized protein</fullName>
    </submittedName>
</protein>
<accession>A0A934MJ19</accession>
<dbReference type="AlphaFoldDB" id="A0A934MJ19"/>
<evidence type="ECO:0000313" key="2">
    <source>
        <dbReference type="EMBL" id="MBJ3783588.1"/>
    </source>
</evidence>
<dbReference type="Proteomes" id="UP000602124">
    <property type="component" value="Unassembled WGS sequence"/>
</dbReference>
<keyword evidence="1" id="KW-1133">Transmembrane helix</keyword>
<sequence length="200" mass="22020">MPDDAAIDQPAIGHPLYIAWGRVVLHMSDQGITAEANGLRFTRDGRITFRPYTDIVEINLAMNPVHKSAEMAQMTIRFFNGLTMRILNTTAWGNVDADQTQHYYRFKADLHERLIESGAAANIAFTTGYTSGRGTFLKVALAIGAIFFIGTPIVIFLMTGQAQALLVCVAGAGLILPFYRASKRNEPGRYDPRSPPDMLA</sequence>
<comment type="caution">
    <text evidence="2">The sequence shown here is derived from an EMBL/GenBank/DDBJ whole genome shotgun (WGS) entry which is preliminary data.</text>
</comment>
<feature type="transmembrane region" description="Helical" evidence="1">
    <location>
        <begin position="164"/>
        <end position="181"/>
    </location>
</feature>
<keyword evidence="1" id="KW-0472">Membrane</keyword>